<accession>A0ABC8TY22</accession>
<keyword evidence="2" id="KW-1185">Reference proteome</keyword>
<protein>
    <submittedName>
        <fullName evidence="1">Uncharacterized protein</fullName>
    </submittedName>
</protein>
<organism evidence="1 2">
    <name type="scientific">Ilex paraguariensis</name>
    <name type="common">yerba mate</name>
    <dbReference type="NCBI Taxonomy" id="185542"/>
    <lineage>
        <taxon>Eukaryota</taxon>
        <taxon>Viridiplantae</taxon>
        <taxon>Streptophyta</taxon>
        <taxon>Embryophyta</taxon>
        <taxon>Tracheophyta</taxon>
        <taxon>Spermatophyta</taxon>
        <taxon>Magnoliopsida</taxon>
        <taxon>eudicotyledons</taxon>
        <taxon>Gunneridae</taxon>
        <taxon>Pentapetalae</taxon>
        <taxon>asterids</taxon>
        <taxon>campanulids</taxon>
        <taxon>Aquifoliales</taxon>
        <taxon>Aquifoliaceae</taxon>
        <taxon>Ilex</taxon>
    </lineage>
</organism>
<evidence type="ECO:0000313" key="2">
    <source>
        <dbReference type="Proteomes" id="UP001642360"/>
    </source>
</evidence>
<proteinExistence type="predicted"/>
<dbReference type="AlphaFoldDB" id="A0ABC8TY22"/>
<reference evidence="1 2" key="1">
    <citation type="submission" date="2024-02" db="EMBL/GenBank/DDBJ databases">
        <authorList>
            <person name="Vignale AGUSTIN F."/>
            <person name="Sosa J E."/>
            <person name="Modenutti C."/>
        </authorList>
    </citation>
    <scope>NUCLEOTIDE SEQUENCE [LARGE SCALE GENOMIC DNA]</scope>
</reference>
<sequence length="112" mass="12683">MPVTRRRHSNGIIFPNCTDTKDCSPSAKRCHLAAVPLLKTCNHKSMLIIYLPFNNKDITTRLIKRKKATTKIWSLVTPNSITRSQKLVLVSLHRNCDVLNKILANIPNCQCS</sequence>
<dbReference type="Proteomes" id="UP001642360">
    <property type="component" value="Unassembled WGS sequence"/>
</dbReference>
<comment type="caution">
    <text evidence="1">The sequence shown here is derived from an EMBL/GenBank/DDBJ whole genome shotgun (WGS) entry which is preliminary data.</text>
</comment>
<name>A0ABC8TY22_9AQUA</name>
<gene>
    <name evidence="1" type="ORF">ILEXP_LOCUS44117</name>
</gene>
<evidence type="ECO:0000313" key="1">
    <source>
        <dbReference type="EMBL" id="CAK9174370.1"/>
    </source>
</evidence>
<dbReference type="EMBL" id="CAUOFW020006350">
    <property type="protein sequence ID" value="CAK9174370.1"/>
    <property type="molecule type" value="Genomic_DNA"/>
</dbReference>